<keyword evidence="4" id="KW-0223">Dioxygenase</keyword>
<dbReference type="GO" id="GO:0004656">
    <property type="term" value="F:procollagen-proline 4-dioxygenase activity"/>
    <property type="evidence" value="ECO:0007669"/>
    <property type="project" value="TreeGrafter"/>
</dbReference>
<keyword evidence="5" id="KW-0560">Oxidoreductase</keyword>
<comment type="cofactor">
    <cofactor evidence="1">
        <name>L-ascorbate</name>
        <dbReference type="ChEBI" id="CHEBI:38290"/>
    </cofactor>
</comment>
<feature type="domain" description="Fe2OG dioxygenase" evidence="7">
    <location>
        <begin position="3"/>
        <end position="110"/>
    </location>
</feature>
<dbReference type="GO" id="GO:0005783">
    <property type="term" value="C:endoplasmic reticulum"/>
    <property type="evidence" value="ECO:0007669"/>
    <property type="project" value="TreeGrafter"/>
</dbReference>
<evidence type="ECO:0000256" key="5">
    <source>
        <dbReference type="ARBA" id="ARBA00023002"/>
    </source>
</evidence>
<dbReference type="GO" id="GO:0005506">
    <property type="term" value="F:iron ion binding"/>
    <property type="evidence" value="ECO:0007669"/>
    <property type="project" value="InterPro"/>
</dbReference>
<dbReference type="InterPro" id="IPR044862">
    <property type="entry name" value="Pro_4_hyd_alph_FE2OG_OXY"/>
</dbReference>
<sequence>MSTAEQLQVVNYGIGGHYEPHYDFGTDEASFTDGKDRNRIATVLFYLSDVELGGATVFPIVGARIQPFKGDAAFWWNLKKSGEGDMLTRHAGCPVLVGTKWGVLALRAQALSIMLPCLVCRETCLETRNIINANEFLCSLQQVDT</sequence>
<comment type="caution">
    <text evidence="8">The sequence shown here is derived from an EMBL/GenBank/DDBJ whole genome shotgun (WGS) entry which is preliminary data.</text>
</comment>
<protein>
    <submittedName>
        <fullName evidence="8">Prolyl 4-hydroxylase subunit alpha-1</fullName>
    </submittedName>
</protein>
<keyword evidence="9" id="KW-1185">Reference proteome</keyword>
<reference evidence="8" key="1">
    <citation type="submission" date="2023-03" db="EMBL/GenBank/DDBJ databases">
        <authorList>
            <person name="Steffen K."/>
            <person name="Cardenas P."/>
        </authorList>
    </citation>
    <scope>NUCLEOTIDE SEQUENCE</scope>
</reference>
<evidence type="ECO:0000256" key="1">
    <source>
        <dbReference type="ARBA" id="ARBA00001961"/>
    </source>
</evidence>
<dbReference type="PANTHER" id="PTHR10869">
    <property type="entry name" value="PROLYL 4-HYDROXYLASE ALPHA SUBUNIT"/>
    <property type="match status" value="1"/>
</dbReference>
<dbReference type="InterPro" id="IPR005123">
    <property type="entry name" value="Oxoglu/Fe-dep_dioxygenase_dom"/>
</dbReference>
<dbReference type="Gene3D" id="2.60.120.620">
    <property type="entry name" value="q2cbj1_9rhob like domain"/>
    <property type="match status" value="1"/>
</dbReference>
<dbReference type="GO" id="GO:0031418">
    <property type="term" value="F:L-ascorbic acid binding"/>
    <property type="evidence" value="ECO:0007669"/>
    <property type="project" value="UniProtKB-KW"/>
</dbReference>
<name>A0AA35R218_GEOBA</name>
<evidence type="ECO:0000256" key="3">
    <source>
        <dbReference type="ARBA" id="ARBA00022896"/>
    </source>
</evidence>
<dbReference type="InterPro" id="IPR045054">
    <property type="entry name" value="P4HA-like"/>
</dbReference>
<dbReference type="PANTHER" id="PTHR10869:SF244">
    <property type="entry name" value="PROLYL 4-HYDROXYLASE SUBUNIT ALPHA-2"/>
    <property type="match status" value="1"/>
</dbReference>
<dbReference type="PROSITE" id="PS51471">
    <property type="entry name" value="FE2OG_OXY"/>
    <property type="match status" value="1"/>
</dbReference>
<keyword evidence="2" id="KW-0479">Metal-binding</keyword>
<evidence type="ECO:0000313" key="8">
    <source>
        <dbReference type="EMBL" id="CAI7999267.1"/>
    </source>
</evidence>
<accession>A0AA35R218</accession>
<dbReference type="Pfam" id="PF13640">
    <property type="entry name" value="2OG-FeII_Oxy_3"/>
    <property type="match status" value="1"/>
</dbReference>
<dbReference type="AlphaFoldDB" id="A0AA35R218"/>
<dbReference type="Proteomes" id="UP001174909">
    <property type="component" value="Unassembled WGS sequence"/>
</dbReference>
<proteinExistence type="predicted"/>
<keyword evidence="3" id="KW-0847">Vitamin C</keyword>
<evidence type="ECO:0000313" key="9">
    <source>
        <dbReference type="Proteomes" id="UP001174909"/>
    </source>
</evidence>
<gene>
    <name evidence="8" type="ORF">GBAR_LOCUS2673</name>
</gene>
<keyword evidence="6" id="KW-0408">Iron</keyword>
<dbReference type="InterPro" id="IPR006620">
    <property type="entry name" value="Pro_4_hyd_alph"/>
</dbReference>
<evidence type="ECO:0000256" key="2">
    <source>
        <dbReference type="ARBA" id="ARBA00022723"/>
    </source>
</evidence>
<dbReference type="SMART" id="SM00702">
    <property type="entry name" value="P4Hc"/>
    <property type="match status" value="1"/>
</dbReference>
<evidence type="ECO:0000256" key="4">
    <source>
        <dbReference type="ARBA" id="ARBA00022964"/>
    </source>
</evidence>
<organism evidence="8 9">
    <name type="scientific">Geodia barretti</name>
    <name type="common">Barrett's horny sponge</name>
    <dbReference type="NCBI Taxonomy" id="519541"/>
    <lineage>
        <taxon>Eukaryota</taxon>
        <taxon>Metazoa</taxon>
        <taxon>Porifera</taxon>
        <taxon>Demospongiae</taxon>
        <taxon>Heteroscleromorpha</taxon>
        <taxon>Tetractinellida</taxon>
        <taxon>Astrophorina</taxon>
        <taxon>Geodiidae</taxon>
        <taxon>Geodia</taxon>
    </lineage>
</organism>
<evidence type="ECO:0000256" key="6">
    <source>
        <dbReference type="ARBA" id="ARBA00023004"/>
    </source>
</evidence>
<dbReference type="EMBL" id="CASHTH010000371">
    <property type="protein sequence ID" value="CAI7999267.1"/>
    <property type="molecule type" value="Genomic_DNA"/>
</dbReference>
<evidence type="ECO:0000259" key="7">
    <source>
        <dbReference type="PROSITE" id="PS51471"/>
    </source>
</evidence>